<reference evidence="1" key="1">
    <citation type="submission" date="2012-11" db="EMBL/GenBank/DDBJ databases">
        <title>Dependencies among metagenomic species, viruses, plasmids and units of genetic variation.</title>
        <authorList>
            <person name="Nielsen H.B."/>
            <person name="Almeida M."/>
            <person name="Juncker A.S."/>
            <person name="Rasmussen S."/>
            <person name="Li J."/>
            <person name="Sunagawa S."/>
            <person name="Plichta D."/>
            <person name="Gautier L."/>
            <person name="Le Chatelier E."/>
            <person name="Peletier E."/>
            <person name="Bonde I."/>
            <person name="Nielsen T."/>
            <person name="Manichanh C."/>
            <person name="Arumugam M."/>
            <person name="Batto J."/>
            <person name="Santos M.B.Q.D."/>
            <person name="Blom N."/>
            <person name="Borruel N."/>
            <person name="Burgdorf K.S."/>
            <person name="Boumezbeur F."/>
            <person name="Casellas F."/>
            <person name="Dore J."/>
            <person name="Guarner F."/>
            <person name="Hansen T."/>
            <person name="Hildebrand F."/>
            <person name="Kaas R.S."/>
            <person name="Kennedy S."/>
            <person name="Kristiansen K."/>
            <person name="Kultima J.R."/>
            <person name="Leonard P."/>
            <person name="Levenez F."/>
            <person name="Lund O."/>
            <person name="Moumen B."/>
            <person name="Le Paslier D."/>
            <person name="Pons N."/>
            <person name="Pedersen O."/>
            <person name="Prifti E."/>
            <person name="Qin J."/>
            <person name="Raes J."/>
            <person name="Tap J."/>
            <person name="Tims S."/>
            <person name="Ussery D.W."/>
            <person name="Yamada T."/>
            <person name="MetaHit consortium"/>
            <person name="Renault P."/>
            <person name="Sicheritz-Ponten T."/>
            <person name="Bork P."/>
            <person name="Wang J."/>
            <person name="Brunak S."/>
            <person name="Ehrlich S.D."/>
        </authorList>
    </citation>
    <scope>NUCLEOTIDE SEQUENCE [LARGE SCALE GENOMIC DNA]</scope>
</reference>
<evidence type="ECO:0000313" key="1">
    <source>
        <dbReference type="EMBL" id="CDE23489.1"/>
    </source>
</evidence>
<accession>R7G7U9</accession>
<dbReference type="InterPro" id="IPR007553">
    <property type="entry name" value="2-thiour_desulf"/>
</dbReference>
<comment type="caution">
    <text evidence="1">The sequence shown here is derived from an EMBL/GenBank/DDBJ whole genome shotgun (WGS) entry which is preliminary data.</text>
</comment>
<sequence>MPDKMMYAVSACLIGENCKYSGGNNLHKALCSFLKDKQWIAVCPEVLGGLSIPRECCEIVEQKVISQSGRDCTREYVEGAHKALQQIQDANAQVVITQPRSPSCGCDKIYDGSFQGHLINGNGVFVQLCHQAGIKVVNVDDFLRKEVKRL</sequence>
<dbReference type="Pfam" id="PF04463">
    <property type="entry name" value="2-thiour_desulf"/>
    <property type="match status" value="1"/>
</dbReference>
<dbReference type="EMBL" id="CBIN010000261">
    <property type="protein sequence ID" value="CDE23489.1"/>
    <property type="molecule type" value="Genomic_DNA"/>
</dbReference>
<gene>
    <name evidence="1" type="ORF">BN631_01905</name>
</gene>
<protein>
    <submittedName>
        <fullName evidence="1">Uncharacterized protein</fullName>
    </submittedName>
</protein>
<dbReference type="PANTHER" id="PTHR30087">
    <property type="entry name" value="INNER MEMBRANE PROTEIN"/>
    <property type="match status" value="1"/>
</dbReference>
<evidence type="ECO:0000313" key="2">
    <source>
        <dbReference type="Proteomes" id="UP000018093"/>
    </source>
</evidence>
<proteinExistence type="predicted"/>
<dbReference type="PANTHER" id="PTHR30087:SF1">
    <property type="entry name" value="HYPOTHETICAL CYTOSOLIC PROTEIN"/>
    <property type="match status" value="1"/>
</dbReference>
<organism evidence="1 2">
    <name type="scientific">Amedibacillus dolichus CAG:375</name>
    <dbReference type="NCBI Taxonomy" id="1263076"/>
    <lineage>
        <taxon>Bacteria</taxon>
        <taxon>Bacillati</taxon>
        <taxon>Bacillota</taxon>
        <taxon>Erysipelotrichia</taxon>
        <taxon>Erysipelotrichales</taxon>
        <taxon>Erysipelotrichaceae</taxon>
        <taxon>Amedibacillus</taxon>
    </lineage>
</organism>
<dbReference type="AlphaFoldDB" id="R7G7U9"/>
<name>R7G7U9_9FIRM</name>
<dbReference type="Proteomes" id="UP000018093">
    <property type="component" value="Unassembled WGS sequence"/>
</dbReference>
<dbReference type="RefSeq" id="WP_022421059.1">
    <property type="nucleotide sequence ID" value="NZ_FR898612.1"/>
</dbReference>